<keyword evidence="6 10" id="KW-0441">Lipid A biosynthesis</keyword>
<dbReference type="SUPFAM" id="SSF54637">
    <property type="entry name" value="Thioesterase/thiol ester dehydrase-isomerase"/>
    <property type="match status" value="1"/>
</dbReference>
<comment type="caution">
    <text evidence="11">The sequence shown here is derived from an EMBL/GenBank/DDBJ whole genome shotgun (WGS) entry which is preliminary data.</text>
</comment>
<feature type="active site" evidence="10">
    <location>
        <position position="61"/>
    </location>
</feature>
<dbReference type="InterPro" id="IPR013114">
    <property type="entry name" value="FabA_FabZ"/>
</dbReference>
<dbReference type="NCBIfam" id="TIGR01750">
    <property type="entry name" value="fabZ"/>
    <property type="match status" value="1"/>
</dbReference>
<dbReference type="Gene3D" id="3.10.129.10">
    <property type="entry name" value="Hotdog Thioesterase"/>
    <property type="match status" value="1"/>
</dbReference>
<sequence>MKIIDIEKRRDQDMLDAQQIQDIIPHRYPFLLVDRILEVEGEKRAVGIKNVTVNEEFFNGHFPGYPVMPGVLIVEALAQVFGVIMLGKEENKGKIGLFAGIDGCRFKRQVKPGDQLRLEVEVTRLRGPVAKGKAVATVDGEVACEAELTFSIGPKVS</sequence>
<keyword evidence="5 10" id="KW-0444">Lipid biosynthesis</keyword>
<dbReference type="PANTHER" id="PTHR30272:SF1">
    <property type="entry name" value="3-HYDROXYACYL-[ACYL-CARRIER-PROTEIN] DEHYDRATASE"/>
    <property type="match status" value="1"/>
</dbReference>
<dbReference type="AlphaFoldDB" id="A0AB34QUN4"/>
<evidence type="ECO:0000256" key="2">
    <source>
        <dbReference type="ARBA" id="ARBA00004496"/>
    </source>
</evidence>
<dbReference type="PANTHER" id="PTHR30272">
    <property type="entry name" value="3-HYDROXYACYL-[ACYL-CARRIER-PROTEIN] DEHYDRATASE"/>
    <property type="match status" value="1"/>
</dbReference>
<evidence type="ECO:0000256" key="5">
    <source>
        <dbReference type="ARBA" id="ARBA00022516"/>
    </source>
</evidence>
<dbReference type="GO" id="GO:0019171">
    <property type="term" value="F:(3R)-hydroxyacyl-[acyl-carrier-protein] dehydratase activity"/>
    <property type="evidence" value="ECO:0007669"/>
    <property type="project" value="UniProtKB-EC"/>
</dbReference>
<dbReference type="Pfam" id="PF07977">
    <property type="entry name" value="FabA"/>
    <property type="match status" value="1"/>
</dbReference>
<name>A0AB34QUN4_BACPU</name>
<evidence type="ECO:0000256" key="6">
    <source>
        <dbReference type="ARBA" id="ARBA00022556"/>
    </source>
</evidence>
<evidence type="ECO:0000256" key="10">
    <source>
        <dbReference type="HAMAP-Rule" id="MF_00406"/>
    </source>
</evidence>
<comment type="similarity">
    <text evidence="3 10">Belongs to the thioester dehydratase family. FabZ subfamily.</text>
</comment>
<accession>A0AB34QUN4</accession>
<protein>
    <recommendedName>
        <fullName evidence="10">3-hydroxyacyl-[acyl-carrier-protein] dehydratase FabZ</fullName>
        <ecNumber evidence="10">4.2.1.59</ecNumber>
    </recommendedName>
    <alternativeName>
        <fullName evidence="10">(3R)-hydroxymyristoyl-[acyl-carrier-protein] dehydratase</fullName>
        <shortName evidence="10">(3R)-hydroxymyristoyl-ACP dehydrase</shortName>
    </alternativeName>
    <alternativeName>
        <fullName evidence="10">Beta-hydroxyacyl-ACP dehydratase</fullName>
    </alternativeName>
</protein>
<evidence type="ECO:0000256" key="4">
    <source>
        <dbReference type="ARBA" id="ARBA00022490"/>
    </source>
</evidence>
<evidence type="ECO:0000256" key="9">
    <source>
        <dbReference type="ARBA" id="ARBA00025049"/>
    </source>
</evidence>
<dbReference type="FunFam" id="3.10.129.10:FF:000001">
    <property type="entry name" value="3-hydroxyacyl-[acyl-carrier-protein] dehydratase FabZ"/>
    <property type="match status" value="1"/>
</dbReference>
<organism evidence="11 12">
    <name type="scientific">Bacillus pumilus</name>
    <name type="common">Bacillus mesentericus</name>
    <dbReference type="NCBI Taxonomy" id="1408"/>
    <lineage>
        <taxon>Bacteria</taxon>
        <taxon>Bacillati</taxon>
        <taxon>Bacillota</taxon>
        <taxon>Bacilli</taxon>
        <taxon>Bacillales</taxon>
        <taxon>Bacillaceae</taxon>
        <taxon>Bacillus</taxon>
    </lineage>
</organism>
<dbReference type="EMBL" id="JXCL01000014">
    <property type="protein sequence ID" value="KIL19836.1"/>
    <property type="molecule type" value="Genomic_DNA"/>
</dbReference>
<keyword evidence="4 10" id="KW-0963">Cytoplasm</keyword>
<dbReference type="GO" id="GO:0016020">
    <property type="term" value="C:membrane"/>
    <property type="evidence" value="ECO:0007669"/>
    <property type="project" value="GOC"/>
</dbReference>
<reference evidence="11 12" key="1">
    <citation type="submission" date="2014-12" db="EMBL/GenBank/DDBJ databases">
        <title>Draft Genome Sequences of Five Spore-Forming Food Isolates of Bacillus pumilus.</title>
        <authorList>
            <person name="de Jong A."/>
            <person name="van Heel A.J."/>
            <person name="Montalban-Lopez M."/>
            <person name="Krawczyk A.O."/>
            <person name="Berendsen E.M."/>
            <person name="Wells-Bennik M."/>
            <person name="Kuipers O.P."/>
        </authorList>
    </citation>
    <scope>NUCLEOTIDE SEQUENCE [LARGE SCALE GENOMIC DNA]</scope>
    <source>
        <strain evidence="11 12">B4127</strain>
    </source>
</reference>
<comment type="catalytic activity">
    <reaction evidence="1 10">
        <text>a (3R)-hydroxyacyl-[ACP] = a (2E)-enoyl-[ACP] + H2O</text>
        <dbReference type="Rhea" id="RHEA:13097"/>
        <dbReference type="Rhea" id="RHEA-COMP:9925"/>
        <dbReference type="Rhea" id="RHEA-COMP:9945"/>
        <dbReference type="ChEBI" id="CHEBI:15377"/>
        <dbReference type="ChEBI" id="CHEBI:78784"/>
        <dbReference type="ChEBI" id="CHEBI:78827"/>
        <dbReference type="EC" id="4.2.1.59"/>
    </reaction>
</comment>
<proteinExistence type="inferred from homology"/>
<dbReference type="EC" id="4.2.1.59" evidence="10"/>
<dbReference type="Proteomes" id="UP000031978">
    <property type="component" value="Unassembled WGS sequence"/>
</dbReference>
<gene>
    <name evidence="10" type="primary">fabZ</name>
    <name evidence="11" type="ORF">B4127_3700</name>
</gene>
<dbReference type="CDD" id="cd01288">
    <property type="entry name" value="FabZ"/>
    <property type="match status" value="1"/>
</dbReference>
<dbReference type="NCBIfam" id="NF000582">
    <property type="entry name" value="PRK00006.1"/>
    <property type="match status" value="1"/>
</dbReference>
<keyword evidence="8 10" id="KW-0456">Lyase</keyword>
<comment type="function">
    <text evidence="9 10">Involved in unsaturated fatty acids biosynthesis. Catalyzes the dehydration of short chain beta-hydroxyacyl-ACPs and long chain saturated and unsaturated beta-hydroxyacyl-ACPs.</text>
</comment>
<evidence type="ECO:0000313" key="11">
    <source>
        <dbReference type="EMBL" id="KIL19836.1"/>
    </source>
</evidence>
<dbReference type="GO" id="GO:0009245">
    <property type="term" value="P:lipid A biosynthetic process"/>
    <property type="evidence" value="ECO:0007669"/>
    <property type="project" value="UniProtKB-UniRule"/>
</dbReference>
<comment type="subcellular location">
    <subcellularLocation>
        <location evidence="2 10">Cytoplasm</location>
    </subcellularLocation>
</comment>
<dbReference type="HAMAP" id="MF_00406">
    <property type="entry name" value="FabZ"/>
    <property type="match status" value="1"/>
</dbReference>
<evidence type="ECO:0000256" key="8">
    <source>
        <dbReference type="ARBA" id="ARBA00023239"/>
    </source>
</evidence>
<dbReference type="GO" id="GO:0005737">
    <property type="term" value="C:cytoplasm"/>
    <property type="evidence" value="ECO:0007669"/>
    <property type="project" value="UniProtKB-SubCell"/>
</dbReference>
<evidence type="ECO:0000256" key="1">
    <source>
        <dbReference type="ARBA" id="ARBA00001055"/>
    </source>
</evidence>
<dbReference type="InterPro" id="IPR029069">
    <property type="entry name" value="HotDog_dom_sf"/>
</dbReference>
<evidence type="ECO:0000256" key="3">
    <source>
        <dbReference type="ARBA" id="ARBA00009174"/>
    </source>
</evidence>
<dbReference type="GO" id="GO:0006633">
    <property type="term" value="P:fatty acid biosynthetic process"/>
    <property type="evidence" value="ECO:0007669"/>
    <property type="project" value="UniProtKB-UniRule"/>
</dbReference>
<evidence type="ECO:0000256" key="7">
    <source>
        <dbReference type="ARBA" id="ARBA00023098"/>
    </source>
</evidence>
<keyword evidence="7 10" id="KW-0443">Lipid metabolism</keyword>
<dbReference type="InterPro" id="IPR010084">
    <property type="entry name" value="FabZ"/>
</dbReference>
<evidence type="ECO:0000313" key="12">
    <source>
        <dbReference type="Proteomes" id="UP000031978"/>
    </source>
</evidence>